<dbReference type="GO" id="GO:0016052">
    <property type="term" value="P:carbohydrate catabolic process"/>
    <property type="evidence" value="ECO:0007669"/>
    <property type="project" value="TreeGrafter"/>
</dbReference>
<evidence type="ECO:0000256" key="1">
    <source>
        <dbReference type="ARBA" id="ARBA00010838"/>
    </source>
</evidence>
<dbReference type="GO" id="GO:0005829">
    <property type="term" value="C:cytosol"/>
    <property type="evidence" value="ECO:0007669"/>
    <property type="project" value="TreeGrafter"/>
</dbReference>
<dbReference type="InterPro" id="IPR033132">
    <property type="entry name" value="GH_1_N_CS"/>
</dbReference>
<protein>
    <submittedName>
        <fullName evidence="5">Glycosyl hydrolase family protein</fullName>
    </submittedName>
</protein>
<feature type="non-terminal residue" evidence="5">
    <location>
        <position position="229"/>
    </location>
</feature>
<dbReference type="Proteomes" id="UP000316360">
    <property type="component" value="Unassembled WGS sequence"/>
</dbReference>
<dbReference type="Pfam" id="PF00232">
    <property type="entry name" value="Glyco_hydro_1"/>
    <property type="match status" value="1"/>
</dbReference>
<evidence type="ECO:0000313" key="6">
    <source>
        <dbReference type="Proteomes" id="UP000316360"/>
    </source>
</evidence>
<evidence type="ECO:0000256" key="3">
    <source>
        <dbReference type="ARBA" id="ARBA00023295"/>
    </source>
</evidence>
<evidence type="ECO:0000313" key="5">
    <source>
        <dbReference type="EMBL" id="TET07715.1"/>
    </source>
</evidence>
<comment type="similarity">
    <text evidence="1 4">Belongs to the glycosyl hydrolase 1 family.</text>
</comment>
<keyword evidence="3" id="KW-0326">Glycosidase</keyword>
<dbReference type="InterPro" id="IPR017853">
    <property type="entry name" value="GH"/>
</dbReference>
<dbReference type="PANTHER" id="PTHR10353">
    <property type="entry name" value="GLYCOSYL HYDROLASE"/>
    <property type="match status" value="1"/>
</dbReference>
<accession>A0A523RPM7</accession>
<dbReference type="PROSITE" id="PS00653">
    <property type="entry name" value="GLYCOSYL_HYDROL_F1_2"/>
    <property type="match status" value="1"/>
</dbReference>
<name>A0A523RPM7_UNCAE</name>
<dbReference type="PANTHER" id="PTHR10353:SF36">
    <property type="entry name" value="LP05116P"/>
    <property type="match status" value="1"/>
</dbReference>
<evidence type="ECO:0000256" key="2">
    <source>
        <dbReference type="ARBA" id="ARBA00022801"/>
    </source>
</evidence>
<dbReference type="GO" id="GO:0008422">
    <property type="term" value="F:beta-glucosidase activity"/>
    <property type="evidence" value="ECO:0007669"/>
    <property type="project" value="TreeGrafter"/>
</dbReference>
<gene>
    <name evidence="5" type="ORF">E3J84_07110</name>
</gene>
<dbReference type="InterPro" id="IPR001360">
    <property type="entry name" value="Glyco_hydro_1"/>
</dbReference>
<keyword evidence="2 5" id="KW-0378">Hydrolase</keyword>
<comment type="caution">
    <text evidence="5">The sequence shown here is derived from an EMBL/GenBank/DDBJ whole genome shotgun (WGS) entry which is preliminary data.</text>
</comment>
<organism evidence="5 6">
    <name type="scientific">Aerophobetes bacterium</name>
    <dbReference type="NCBI Taxonomy" id="2030807"/>
    <lineage>
        <taxon>Bacteria</taxon>
        <taxon>Candidatus Aerophobota</taxon>
    </lineage>
</organism>
<dbReference type="Gene3D" id="3.20.20.80">
    <property type="entry name" value="Glycosidases"/>
    <property type="match status" value="1"/>
</dbReference>
<evidence type="ECO:0000256" key="4">
    <source>
        <dbReference type="RuleBase" id="RU003690"/>
    </source>
</evidence>
<proteinExistence type="inferred from homology"/>
<dbReference type="EMBL" id="SOKJ01000406">
    <property type="protein sequence ID" value="TET07715.1"/>
    <property type="molecule type" value="Genomic_DNA"/>
</dbReference>
<reference evidence="5 6" key="1">
    <citation type="submission" date="2019-03" db="EMBL/GenBank/DDBJ databases">
        <title>Metabolic potential of uncultured bacteria and archaea associated with petroleum seepage in deep-sea sediments.</title>
        <authorList>
            <person name="Dong X."/>
            <person name="Hubert C."/>
        </authorList>
    </citation>
    <scope>NUCLEOTIDE SEQUENCE [LARGE SCALE GENOMIC DNA]</scope>
    <source>
        <strain evidence="5">E44_bin7</strain>
    </source>
</reference>
<dbReference type="AlphaFoldDB" id="A0A523RPM7"/>
<dbReference type="SUPFAM" id="SSF51445">
    <property type="entry name" value="(Trans)glycosidases"/>
    <property type="match status" value="1"/>
</dbReference>
<sequence length="229" mass="26065">MTEKIAKFPHGFIWGTATAAYQIEGAWNEDGKGESIWDRFCRIPGKVQDGDRGDIACDHYHRYRDDIKLMRALSLNAYRFSIAWPRIFPQGKDRINQRGLDFYERLVDELLDAGIEPFVTLYHWDLPQALQEEGGWANRDTVGYFKDYAAQVSKRLGDRVHYWITHNEPWVVSFAGHHLGILAPRIKSLPTALKVSHHLLLSHGGAVAALRDNGDEKTRLGITLNLSPA</sequence>